<proteinExistence type="predicted"/>
<evidence type="ECO:0000259" key="1">
    <source>
        <dbReference type="Pfam" id="PF01844"/>
    </source>
</evidence>
<dbReference type="Gene3D" id="1.10.30.50">
    <property type="match status" value="1"/>
</dbReference>
<dbReference type="Proteomes" id="UP000233375">
    <property type="component" value="Unassembled WGS sequence"/>
</dbReference>
<evidence type="ECO:0000313" key="2">
    <source>
        <dbReference type="EMBL" id="PKG23789.1"/>
    </source>
</evidence>
<organism evidence="2 3">
    <name type="scientific">Niallia nealsonii</name>
    <dbReference type="NCBI Taxonomy" id="115979"/>
    <lineage>
        <taxon>Bacteria</taxon>
        <taxon>Bacillati</taxon>
        <taxon>Bacillota</taxon>
        <taxon>Bacilli</taxon>
        <taxon>Bacillales</taxon>
        <taxon>Bacillaceae</taxon>
        <taxon>Niallia</taxon>
    </lineage>
</organism>
<sequence length="102" mass="11679">MGKAKKQIGTCALCLRENVETTVHHLIPKEMGGALLETANLCIPCHKQVHALYTNEELALRLHTVPLLEDDPQIKKYLVWIKKQPSSKLLKVKKSKERKKKR</sequence>
<feature type="domain" description="HNH" evidence="1">
    <location>
        <begin position="11"/>
        <end position="51"/>
    </location>
</feature>
<dbReference type="OrthoDB" id="9802640at2"/>
<dbReference type="EMBL" id="PISE01000019">
    <property type="protein sequence ID" value="PKG23789.1"/>
    <property type="molecule type" value="Genomic_DNA"/>
</dbReference>
<protein>
    <recommendedName>
        <fullName evidence="1">HNH domain-containing protein</fullName>
    </recommendedName>
</protein>
<dbReference type="GO" id="GO:0004519">
    <property type="term" value="F:endonuclease activity"/>
    <property type="evidence" value="ECO:0007669"/>
    <property type="project" value="InterPro"/>
</dbReference>
<dbReference type="PANTHER" id="PTHR37827:SF1">
    <property type="entry name" value="HNH DOMAIN-CONTAINING PROTEIN"/>
    <property type="match status" value="1"/>
</dbReference>
<dbReference type="AlphaFoldDB" id="A0A2N0Z2S7"/>
<dbReference type="GO" id="GO:0008270">
    <property type="term" value="F:zinc ion binding"/>
    <property type="evidence" value="ECO:0007669"/>
    <property type="project" value="InterPro"/>
</dbReference>
<comment type="caution">
    <text evidence="2">The sequence shown here is derived from an EMBL/GenBank/DDBJ whole genome shotgun (WGS) entry which is preliminary data.</text>
</comment>
<dbReference type="GO" id="GO:0003676">
    <property type="term" value="F:nucleic acid binding"/>
    <property type="evidence" value="ECO:0007669"/>
    <property type="project" value="InterPro"/>
</dbReference>
<accession>A0A2N0Z2S7</accession>
<dbReference type="InterPro" id="IPR003615">
    <property type="entry name" value="HNH_nuc"/>
</dbReference>
<reference evidence="2 3" key="1">
    <citation type="journal article" date="2003" name="Int. J. Syst. Evol. Microbiol.">
        <title>Bacillus nealsonii sp. nov., isolated from a spacecraft-assembly facility, whose spores are gamma-radiation resistant.</title>
        <authorList>
            <person name="Venkateswaran K."/>
            <person name="Kempf M."/>
            <person name="Chen F."/>
            <person name="Satomi M."/>
            <person name="Nicholson W."/>
            <person name="Kern R."/>
        </authorList>
    </citation>
    <scope>NUCLEOTIDE SEQUENCE [LARGE SCALE GENOMIC DNA]</scope>
    <source>
        <strain evidence="2 3">FO-92</strain>
    </source>
</reference>
<keyword evidence="3" id="KW-1185">Reference proteome</keyword>
<dbReference type="Pfam" id="PF01844">
    <property type="entry name" value="HNH"/>
    <property type="match status" value="1"/>
</dbReference>
<gene>
    <name evidence="2" type="ORF">CWS01_09815</name>
</gene>
<dbReference type="InterPro" id="IPR002711">
    <property type="entry name" value="HNH"/>
</dbReference>
<dbReference type="PANTHER" id="PTHR37827">
    <property type="entry name" value="TUDOR DOMAIN-CONTAINING PROTEIN"/>
    <property type="match status" value="1"/>
</dbReference>
<dbReference type="CDD" id="cd00085">
    <property type="entry name" value="HNHc"/>
    <property type="match status" value="1"/>
</dbReference>
<evidence type="ECO:0000313" key="3">
    <source>
        <dbReference type="Proteomes" id="UP000233375"/>
    </source>
</evidence>
<dbReference type="RefSeq" id="WP_101177020.1">
    <property type="nucleotide sequence ID" value="NZ_PISE01000019.1"/>
</dbReference>
<name>A0A2N0Z2S7_9BACI</name>